<keyword evidence="2" id="KW-1185">Reference proteome</keyword>
<comment type="caution">
    <text evidence="1">The sequence shown here is derived from an EMBL/GenBank/DDBJ whole genome shotgun (WGS) entry which is preliminary data.</text>
</comment>
<dbReference type="Proteomes" id="UP001596223">
    <property type="component" value="Unassembled WGS sequence"/>
</dbReference>
<gene>
    <name evidence="1" type="ORF">ACFP3H_09400</name>
</gene>
<reference evidence="2" key="1">
    <citation type="journal article" date="2019" name="Int. J. Syst. Evol. Microbiol.">
        <title>The Global Catalogue of Microorganisms (GCM) 10K type strain sequencing project: providing services to taxonomists for standard genome sequencing and annotation.</title>
        <authorList>
            <consortium name="The Broad Institute Genomics Platform"/>
            <consortium name="The Broad Institute Genome Sequencing Center for Infectious Disease"/>
            <person name="Wu L."/>
            <person name="Ma J."/>
        </authorList>
    </citation>
    <scope>NUCLEOTIDE SEQUENCE [LARGE SCALE GENOMIC DNA]</scope>
    <source>
        <strain evidence="2">CCUG 36956</strain>
    </source>
</reference>
<proteinExistence type="predicted"/>
<accession>A0ABW1JRN4</accession>
<dbReference type="EMBL" id="JBHSQN010000003">
    <property type="protein sequence ID" value="MFC6011263.1"/>
    <property type="molecule type" value="Genomic_DNA"/>
</dbReference>
<protein>
    <submittedName>
        <fullName evidence="1">Uncharacterized protein</fullName>
    </submittedName>
</protein>
<organism evidence="1 2">
    <name type="scientific">Nocardia lasii</name>
    <dbReference type="NCBI Taxonomy" id="1616107"/>
    <lineage>
        <taxon>Bacteria</taxon>
        <taxon>Bacillati</taxon>
        <taxon>Actinomycetota</taxon>
        <taxon>Actinomycetes</taxon>
        <taxon>Mycobacteriales</taxon>
        <taxon>Nocardiaceae</taxon>
        <taxon>Nocardia</taxon>
    </lineage>
</organism>
<name>A0ABW1JRN4_9NOCA</name>
<evidence type="ECO:0000313" key="1">
    <source>
        <dbReference type="EMBL" id="MFC6011263.1"/>
    </source>
</evidence>
<evidence type="ECO:0000313" key="2">
    <source>
        <dbReference type="Proteomes" id="UP001596223"/>
    </source>
</evidence>
<sequence length="135" mass="15259">MAVWAGGAIAVHAGTRRTRSLTLTPRLLILPGPMFLQRRIRWVDVRSVEVGQSTLAGAVIRVEVRRPRGQRNVRRAVYAERFSVGAAATFQLLRFYHEHPALRPELGDERAVDRLLSYRLLESGPFSAENEPVSW</sequence>
<dbReference type="RefSeq" id="WP_378602554.1">
    <property type="nucleotide sequence ID" value="NZ_JBHSQN010000003.1"/>
</dbReference>